<dbReference type="InterPro" id="IPR036068">
    <property type="entry name" value="Nicotinate_pribotase-like_C"/>
</dbReference>
<dbReference type="Gene3D" id="3.20.20.70">
    <property type="entry name" value="Aldolase class I"/>
    <property type="match status" value="1"/>
</dbReference>
<evidence type="ECO:0000256" key="15">
    <source>
        <dbReference type="ARBA" id="ARBA00033102"/>
    </source>
</evidence>
<evidence type="ECO:0000313" key="20">
    <source>
        <dbReference type="EMBL" id="KAJ3131097.1"/>
    </source>
</evidence>
<keyword evidence="12 17" id="KW-0812">Transmembrane</keyword>
<accession>A0AAD5TAY1</accession>
<evidence type="ECO:0000256" key="14">
    <source>
        <dbReference type="ARBA" id="ARBA00023136"/>
    </source>
</evidence>
<keyword evidence="21" id="KW-1185">Reference proteome</keyword>
<dbReference type="AlphaFoldDB" id="A0AAD5TAY1"/>
<dbReference type="InterPro" id="IPR027277">
    <property type="entry name" value="NadC/ModD"/>
</dbReference>
<dbReference type="Pfam" id="PF01940">
    <property type="entry name" value="DUF92"/>
    <property type="match status" value="1"/>
</dbReference>
<comment type="pathway">
    <text evidence="3">Cofactor biosynthesis; NAD(+) biosynthesis; nicotinate D-ribonucleotide from quinolinate: step 1/1.</text>
</comment>
<organism evidence="20 21">
    <name type="scientific">Physocladia obscura</name>
    <dbReference type="NCBI Taxonomy" id="109957"/>
    <lineage>
        <taxon>Eukaryota</taxon>
        <taxon>Fungi</taxon>
        <taxon>Fungi incertae sedis</taxon>
        <taxon>Chytridiomycota</taxon>
        <taxon>Chytridiomycota incertae sedis</taxon>
        <taxon>Chytridiomycetes</taxon>
        <taxon>Chytridiales</taxon>
        <taxon>Chytriomycetaceae</taxon>
        <taxon>Physocladia</taxon>
    </lineage>
</organism>
<evidence type="ECO:0000256" key="4">
    <source>
        <dbReference type="ARBA" id="ARBA00009012"/>
    </source>
</evidence>
<feature type="transmembrane region" description="Helical" evidence="17">
    <location>
        <begin position="462"/>
        <end position="484"/>
    </location>
</feature>
<dbReference type="SUPFAM" id="SSF51690">
    <property type="entry name" value="Nicotinate/Quinolinate PRTase C-terminal domain-like"/>
    <property type="match status" value="1"/>
</dbReference>
<keyword evidence="13 17" id="KW-1133">Transmembrane helix</keyword>
<dbReference type="InterPro" id="IPR002638">
    <property type="entry name" value="Quinolinate_PRibosylTrfase_C"/>
</dbReference>
<gene>
    <name evidence="20" type="ORF">HK100_006808</name>
</gene>
<dbReference type="PANTHER" id="PTHR32179">
    <property type="entry name" value="NICOTINATE-NUCLEOTIDE PYROPHOSPHORYLASE [CARBOXYLATING]"/>
    <property type="match status" value="1"/>
</dbReference>
<evidence type="ECO:0000256" key="5">
    <source>
        <dbReference type="ARBA" id="ARBA00009400"/>
    </source>
</evidence>
<comment type="similarity">
    <text evidence="5">Belongs to the NadC/ModD family.</text>
</comment>
<comment type="subcellular location">
    <subcellularLocation>
        <location evidence="2">Membrane</location>
        <topology evidence="2">Multi-pass membrane protein</topology>
    </subcellularLocation>
</comment>
<evidence type="ECO:0000259" key="18">
    <source>
        <dbReference type="Pfam" id="PF01729"/>
    </source>
</evidence>
<comment type="similarity">
    <text evidence="4">Belongs to the TMEM19 family.</text>
</comment>
<keyword evidence="9" id="KW-0662">Pyridine nucleotide biosynthesis</keyword>
<feature type="transmembrane region" description="Helical" evidence="17">
    <location>
        <begin position="496"/>
        <end position="520"/>
    </location>
</feature>
<dbReference type="SUPFAM" id="SSF54675">
    <property type="entry name" value="Nicotinate/Quinolinate PRTase N-terminal domain-like"/>
    <property type="match status" value="1"/>
</dbReference>
<reference evidence="20" key="1">
    <citation type="submission" date="2020-05" db="EMBL/GenBank/DDBJ databases">
        <title>Phylogenomic resolution of chytrid fungi.</title>
        <authorList>
            <person name="Stajich J.E."/>
            <person name="Amses K."/>
            <person name="Simmons R."/>
            <person name="Seto K."/>
            <person name="Myers J."/>
            <person name="Bonds A."/>
            <person name="Quandt C.A."/>
            <person name="Barry K."/>
            <person name="Liu P."/>
            <person name="Grigoriev I."/>
            <person name="Longcore J.E."/>
            <person name="James T.Y."/>
        </authorList>
    </citation>
    <scope>NUCLEOTIDE SEQUENCE</scope>
    <source>
        <strain evidence="20">JEL0513</strain>
    </source>
</reference>
<evidence type="ECO:0000256" key="7">
    <source>
        <dbReference type="ARBA" id="ARBA00011944"/>
    </source>
</evidence>
<feature type="domain" description="Quinolinate phosphoribosyl transferase N-terminal" evidence="19">
    <location>
        <begin position="68"/>
        <end position="144"/>
    </location>
</feature>
<dbReference type="GO" id="GO:0034213">
    <property type="term" value="P:quinolinate catabolic process"/>
    <property type="evidence" value="ECO:0007669"/>
    <property type="project" value="TreeGrafter"/>
</dbReference>
<dbReference type="InterPro" id="IPR037128">
    <property type="entry name" value="Quinolinate_PRibosylTase_N_sf"/>
</dbReference>
<proteinExistence type="inferred from homology"/>
<evidence type="ECO:0000256" key="8">
    <source>
        <dbReference type="ARBA" id="ARBA00020990"/>
    </source>
</evidence>
<dbReference type="GO" id="GO:0005737">
    <property type="term" value="C:cytoplasm"/>
    <property type="evidence" value="ECO:0007669"/>
    <property type="project" value="TreeGrafter"/>
</dbReference>
<feature type="transmembrane region" description="Helical" evidence="17">
    <location>
        <begin position="564"/>
        <end position="584"/>
    </location>
</feature>
<dbReference type="InterPro" id="IPR004393">
    <property type="entry name" value="NadC"/>
</dbReference>
<feature type="transmembrane region" description="Helical" evidence="17">
    <location>
        <begin position="313"/>
        <end position="334"/>
    </location>
</feature>
<dbReference type="InterPro" id="IPR013785">
    <property type="entry name" value="Aldolase_TIM"/>
</dbReference>
<evidence type="ECO:0000256" key="17">
    <source>
        <dbReference type="SAM" id="Phobius"/>
    </source>
</evidence>
<dbReference type="InterPro" id="IPR022412">
    <property type="entry name" value="Quinolinate_PRibosylTrfase_N"/>
</dbReference>
<dbReference type="Gene3D" id="3.90.1170.20">
    <property type="entry name" value="Quinolinate phosphoribosyl transferase, N-terminal domain"/>
    <property type="match status" value="1"/>
</dbReference>
<keyword evidence="10" id="KW-0328">Glycosyltransferase</keyword>
<evidence type="ECO:0000256" key="13">
    <source>
        <dbReference type="ARBA" id="ARBA00022989"/>
    </source>
</evidence>
<dbReference type="Pfam" id="PF02749">
    <property type="entry name" value="QRPTase_N"/>
    <property type="match status" value="1"/>
</dbReference>
<dbReference type="FunFam" id="3.20.20.70:FF:000090">
    <property type="entry name" value="Nicotinate-nucleotide pyrophosphorylase [carboxylating]"/>
    <property type="match status" value="1"/>
</dbReference>
<dbReference type="Pfam" id="PF01729">
    <property type="entry name" value="QRPTase_C"/>
    <property type="match status" value="1"/>
</dbReference>
<comment type="function">
    <text evidence="1">Involved in the catabolism of quinolinic acid (QA).</text>
</comment>
<evidence type="ECO:0000256" key="16">
    <source>
        <dbReference type="ARBA" id="ARBA00047445"/>
    </source>
</evidence>
<comment type="caution">
    <text evidence="20">The sequence shown here is derived from an EMBL/GenBank/DDBJ whole genome shotgun (WGS) entry which is preliminary data.</text>
</comment>
<feature type="transmembrane region" description="Helical" evidence="17">
    <location>
        <begin position="21"/>
        <end position="38"/>
    </location>
</feature>
<keyword evidence="11" id="KW-0808">Transferase</keyword>
<keyword evidence="14 17" id="KW-0472">Membrane</keyword>
<evidence type="ECO:0000256" key="9">
    <source>
        <dbReference type="ARBA" id="ARBA00022642"/>
    </source>
</evidence>
<dbReference type="GO" id="GO:0016020">
    <property type="term" value="C:membrane"/>
    <property type="evidence" value="ECO:0007669"/>
    <property type="project" value="UniProtKB-SubCell"/>
</dbReference>
<evidence type="ECO:0000256" key="6">
    <source>
        <dbReference type="ARBA" id="ARBA00011218"/>
    </source>
</evidence>
<evidence type="ECO:0000259" key="19">
    <source>
        <dbReference type="Pfam" id="PF02749"/>
    </source>
</evidence>
<dbReference type="PANTHER" id="PTHR32179:SF3">
    <property type="entry name" value="NICOTINATE-NUCLEOTIDE PYROPHOSPHORYLASE [CARBOXYLATING]"/>
    <property type="match status" value="1"/>
</dbReference>
<dbReference type="GO" id="GO:0009435">
    <property type="term" value="P:NAD+ biosynthetic process"/>
    <property type="evidence" value="ECO:0007669"/>
    <property type="project" value="InterPro"/>
</dbReference>
<evidence type="ECO:0000256" key="2">
    <source>
        <dbReference type="ARBA" id="ARBA00004141"/>
    </source>
</evidence>
<dbReference type="InterPro" id="IPR002794">
    <property type="entry name" value="DUF92_TMEM19"/>
</dbReference>
<comment type="catalytic activity">
    <reaction evidence="16">
        <text>nicotinate beta-D-ribonucleotide + CO2 + diphosphate = quinolinate + 5-phospho-alpha-D-ribose 1-diphosphate + 2 H(+)</text>
        <dbReference type="Rhea" id="RHEA:12733"/>
        <dbReference type="ChEBI" id="CHEBI:15378"/>
        <dbReference type="ChEBI" id="CHEBI:16526"/>
        <dbReference type="ChEBI" id="CHEBI:29959"/>
        <dbReference type="ChEBI" id="CHEBI:33019"/>
        <dbReference type="ChEBI" id="CHEBI:57502"/>
        <dbReference type="ChEBI" id="CHEBI:58017"/>
        <dbReference type="EC" id="2.4.2.19"/>
    </reaction>
</comment>
<evidence type="ECO:0000256" key="3">
    <source>
        <dbReference type="ARBA" id="ARBA00004893"/>
    </source>
</evidence>
<protein>
    <recommendedName>
        <fullName evidence="8">Nicotinate-nucleotide pyrophosphorylase [carboxylating]</fullName>
        <ecNumber evidence="7">2.4.2.19</ecNumber>
    </recommendedName>
    <alternativeName>
        <fullName evidence="15">Quinolinate phosphoribosyltransferase [decarboxylating]</fullName>
    </alternativeName>
</protein>
<dbReference type="EMBL" id="JADGJH010000318">
    <property type="protein sequence ID" value="KAJ3131097.1"/>
    <property type="molecule type" value="Genomic_DNA"/>
</dbReference>
<evidence type="ECO:0000313" key="21">
    <source>
        <dbReference type="Proteomes" id="UP001211907"/>
    </source>
</evidence>
<dbReference type="EC" id="2.4.2.19" evidence="7"/>
<evidence type="ECO:0000256" key="10">
    <source>
        <dbReference type="ARBA" id="ARBA00022676"/>
    </source>
</evidence>
<name>A0AAD5TAY1_9FUNG</name>
<dbReference type="GO" id="GO:0004514">
    <property type="term" value="F:nicotinate-nucleotide diphosphorylase (carboxylating) activity"/>
    <property type="evidence" value="ECO:0007669"/>
    <property type="project" value="UniProtKB-EC"/>
</dbReference>
<comment type="subunit">
    <text evidence="6">Hexamer formed by 3 homodimers.</text>
</comment>
<evidence type="ECO:0000256" key="1">
    <source>
        <dbReference type="ARBA" id="ARBA00003237"/>
    </source>
</evidence>
<sequence length="587" mass="63088">MTDVFANLLPQSQVEKLVREWLIGIVLQFCLCAVWGVIACNADSFKYENMDSPSFDVGGFVVGTDAQVAILYCKAKGVLAGAPFFNEVFRQVGDCRVEWHFADGSVLDPSKSLNRKLEVARVYGPAKNILLAERPALNMLARASGVATRCHKLRAVKEAAGWHGVIAGTRKTTPGFRLIEKYAMLVGGVDTHRMDLSSMIMLKDNHIWATGSISGAVAKARKAGGFSVKIEVECQNEAEADEAIEAGADIVMLDNFDGPGIKVAAKSLKERWASKAKFLIEGSGGLTEDNVDPYFSPALYGLLAFEGLRKKSLSVSGALAAGNIFPLLLAFYMSSSRLTKIGSKKKESLEEDFKIGGQRTAVQVLSNGFTGTFIACIHYMFVVHENGDSIDGLCFGNFEAPSEDTSPTVWLLRLNTALIAAYIGHYACCNGDTWASELGVLSPGRPILITTMKQVPKGTNGGISLLGLIASIVGGGFVGLVGAFSFVMTPCFNTSIIYKFVILGSACGLFGSLVDSLFGATLQRSTFNKKSGKITQDFRRAKKNEDRADLVVVSGWEVLDNHQVNFVSSLMTAIAAGSLVFLIGKNL</sequence>
<dbReference type="NCBIfam" id="TIGR00078">
    <property type="entry name" value="nadC"/>
    <property type="match status" value="1"/>
</dbReference>
<evidence type="ECO:0000256" key="12">
    <source>
        <dbReference type="ARBA" id="ARBA00022692"/>
    </source>
</evidence>
<dbReference type="Proteomes" id="UP001211907">
    <property type="component" value="Unassembled WGS sequence"/>
</dbReference>
<evidence type="ECO:0000256" key="11">
    <source>
        <dbReference type="ARBA" id="ARBA00022679"/>
    </source>
</evidence>
<feature type="domain" description="Quinolinate phosphoribosyl transferase C-terminal" evidence="18">
    <location>
        <begin position="147"/>
        <end position="295"/>
    </location>
</feature>